<dbReference type="InterPro" id="IPR052907">
    <property type="entry name" value="Beta-lactamase/esterase"/>
</dbReference>
<dbReference type="Proteomes" id="UP001595696">
    <property type="component" value="Unassembled WGS sequence"/>
</dbReference>
<gene>
    <name evidence="2" type="ORF">ACFO0B_28440</name>
</gene>
<dbReference type="SUPFAM" id="SSF56601">
    <property type="entry name" value="beta-lactamase/transpeptidase-like"/>
    <property type="match status" value="1"/>
</dbReference>
<evidence type="ECO:0000313" key="2">
    <source>
        <dbReference type="EMBL" id="MFC3965938.1"/>
    </source>
</evidence>
<comment type="caution">
    <text evidence="2">The sequence shown here is derived from an EMBL/GenBank/DDBJ whole genome shotgun (WGS) entry which is preliminary data.</text>
</comment>
<dbReference type="PANTHER" id="PTHR43319">
    <property type="entry name" value="BETA-LACTAMASE-RELATED"/>
    <property type="match status" value="1"/>
</dbReference>
<sequence>MSTVASAGDRAELPDGVGGSAGTEFAPLIRAFARVFGHRRDAGAALAVYRHGQPLAHFWTGYGGDRPWTADTGTVVFSATKGITATVIHRLADRGLIDYYAPMAEYWPEFGANGKAGITVEQVMTHRAGLSALRQVAQNTSEVLDHELMEQRLAAAAPDHLLGTPTYHALTYGWLMSGLARSVTGKSMGQLFREEVTAPLGIRDGLHLGYPGPGSATRYAPMAGTQLSAARNPIASLVLGRGHGIPGVVGAAVRCLFVPGLEAILEGAEPSLLQTEQGAANGVCTASALATVYGALAGDGVVNGERYLSGHTLHEMRKVRSYQLDHALFYLPMMWHLGYHSIPVPGGPTGFGHIGLNGSFGWVDPRSGISVGFVHNRFTLPLFGLDISTVAWLLPLIVGCVRGTRAELTPAARSAA</sequence>
<organism evidence="2 3">
    <name type="scientific">Nocardia jiangsuensis</name>
    <dbReference type="NCBI Taxonomy" id="1691563"/>
    <lineage>
        <taxon>Bacteria</taxon>
        <taxon>Bacillati</taxon>
        <taxon>Actinomycetota</taxon>
        <taxon>Actinomycetes</taxon>
        <taxon>Mycobacteriales</taxon>
        <taxon>Nocardiaceae</taxon>
        <taxon>Nocardia</taxon>
    </lineage>
</organism>
<dbReference type="EMBL" id="JBHSAX010000023">
    <property type="protein sequence ID" value="MFC3965938.1"/>
    <property type="molecule type" value="Genomic_DNA"/>
</dbReference>
<dbReference type="InterPro" id="IPR001466">
    <property type="entry name" value="Beta-lactam-related"/>
</dbReference>
<name>A0ABV8E0J7_9NOCA</name>
<feature type="domain" description="Beta-lactamase-related" evidence="1">
    <location>
        <begin position="32"/>
        <end position="380"/>
    </location>
</feature>
<accession>A0ABV8E0J7</accession>
<dbReference type="RefSeq" id="WP_378616226.1">
    <property type="nucleotide sequence ID" value="NZ_JBHSAX010000023.1"/>
</dbReference>
<dbReference type="InterPro" id="IPR012338">
    <property type="entry name" value="Beta-lactam/transpept-like"/>
</dbReference>
<keyword evidence="2" id="KW-0378">Hydrolase</keyword>
<dbReference type="GO" id="GO:0016787">
    <property type="term" value="F:hydrolase activity"/>
    <property type="evidence" value="ECO:0007669"/>
    <property type="project" value="UniProtKB-KW"/>
</dbReference>
<proteinExistence type="predicted"/>
<evidence type="ECO:0000259" key="1">
    <source>
        <dbReference type="Pfam" id="PF00144"/>
    </source>
</evidence>
<keyword evidence="3" id="KW-1185">Reference proteome</keyword>
<reference evidence="3" key="1">
    <citation type="journal article" date="2019" name="Int. J. Syst. Evol. Microbiol.">
        <title>The Global Catalogue of Microorganisms (GCM) 10K type strain sequencing project: providing services to taxonomists for standard genome sequencing and annotation.</title>
        <authorList>
            <consortium name="The Broad Institute Genomics Platform"/>
            <consortium name="The Broad Institute Genome Sequencing Center for Infectious Disease"/>
            <person name="Wu L."/>
            <person name="Ma J."/>
        </authorList>
    </citation>
    <scope>NUCLEOTIDE SEQUENCE [LARGE SCALE GENOMIC DNA]</scope>
    <source>
        <strain evidence="3">CGMCC 4.7330</strain>
    </source>
</reference>
<dbReference type="PANTHER" id="PTHR43319:SF3">
    <property type="entry name" value="BETA-LACTAMASE-RELATED DOMAIN-CONTAINING PROTEIN"/>
    <property type="match status" value="1"/>
</dbReference>
<evidence type="ECO:0000313" key="3">
    <source>
        <dbReference type="Proteomes" id="UP001595696"/>
    </source>
</evidence>
<dbReference type="Gene3D" id="3.40.710.10">
    <property type="entry name" value="DD-peptidase/beta-lactamase superfamily"/>
    <property type="match status" value="1"/>
</dbReference>
<protein>
    <submittedName>
        <fullName evidence="2">Serine hydrolase domain-containing protein</fullName>
    </submittedName>
</protein>
<dbReference type="Pfam" id="PF00144">
    <property type="entry name" value="Beta-lactamase"/>
    <property type="match status" value="1"/>
</dbReference>